<keyword evidence="3" id="KW-1185">Reference proteome</keyword>
<reference evidence="2 3" key="1">
    <citation type="submission" date="2016-02" db="EMBL/GenBank/DDBJ databases">
        <title>Genome analysis of coral dinoflagellate symbionts highlights evolutionary adaptations to a symbiotic lifestyle.</title>
        <authorList>
            <person name="Aranda M."/>
            <person name="Li Y."/>
            <person name="Liew Y.J."/>
            <person name="Baumgarten S."/>
            <person name="Simakov O."/>
            <person name="Wilson M."/>
            <person name="Piel J."/>
            <person name="Ashoor H."/>
            <person name="Bougouffa S."/>
            <person name="Bajic V.B."/>
            <person name="Ryu T."/>
            <person name="Ravasi T."/>
            <person name="Bayer T."/>
            <person name="Micklem G."/>
            <person name="Kim H."/>
            <person name="Bhak J."/>
            <person name="Lajeunesse T.C."/>
            <person name="Voolstra C.R."/>
        </authorList>
    </citation>
    <scope>NUCLEOTIDE SEQUENCE [LARGE SCALE GENOMIC DNA]</scope>
    <source>
        <strain evidence="2 3">CCMP2467</strain>
    </source>
</reference>
<name>A0A1Q9EJ35_SYMMI</name>
<organism evidence="2 3">
    <name type="scientific">Symbiodinium microadriaticum</name>
    <name type="common">Dinoflagellate</name>
    <name type="synonym">Zooxanthella microadriatica</name>
    <dbReference type="NCBI Taxonomy" id="2951"/>
    <lineage>
        <taxon>Eukaryota</taxon>
        <taxon>Sar</taxon>
        <taxon>Alveolata</taxon>
        <taxon>Dinophyceae</taxon>
        <taxon>Suessiales</taxon>
        <taxon>Symbiodiniaceae</taxon>
        <taxon>Symbiodinium</taxon>
    </lineage>
</organism>
<dbReference type="Proteomes" id="UP000186817">
    <property type="component" value="Unassembled WGS sequence"/>
</dbReference>
<dbReference type="AlphaFoldDB" id="A0A1Q9EJ35"/>
<dbReference type="OrthoDB" id="438943at2759"/>
<accession>A0A1Q9EJ35</accession>
<keyword evidence="1" id="KW-0812">Transmembrane</keyword>
<keyword evidence="1" id="KW-0472">Membrane</keyword>
<evidence type="ECO:0000313" key="2">
    <source>
        <dbReference type="EMBL" id="OLQ07378.1"/>
    </source>
</evidence>
<evidence type="ECO:0000313" key="3">
    <source>
        <dbReference type="Proteomes" id="UP000186817"/>
    </source>
</evidence>
<proteinExistence type="predicted"/>
<protein>
    <submittedName>
        <fullName evidence="2">Uncharacterized protein</fullName>
    </submittedName>
</protein>
<feature type="transmembrane region" description="Helical" evidence="1">
    <location>
        <begin position="71"/>
        <end position="90"/>
    </location>
</feature>
<keyword evidence="1" id="KW-1133">Transmembrane helix</keyword>
<comment type="caution">
    <text evidence="2">The sequence shown here is derived from an EMBL/GenBank/DDBJ whole genome shotgun (WGS) entry which is preliminary data.</text>
</comment>
<feature type="transmembrane region" description="Helical" evidence="1">
    <location>
        <begin position="177"/>
        <end position="198"/>
    </location>
</feature>
<feature type="transmembrane region" description="Helical" evidence="1">
    <location>
        <begin position="218"/>
        <end position="242"/>
    </location>
</feature>
<sequence>MVALSSTMAGARWKQPLQLTILEIVIPLYVFEFKERGFKTWEVLLLTVLEWMTQLFWTADLITSSMTPGTTAVSCSWAVFWAVPLMTGFYEKGSLVLDLKRSFFHYMKTWGPFDLSLVTVGWLFIFLGSGDDNQVSCLHWQRRAEVRAESRIEAEHNTFNGRLRFLRFVRVLRWLKLRGGALIMVSMIMAVVLSRVASCMSDSETRLSNNLAATSSEVLVAFRSLMTYATLISSITTLSGALNKIKALLRRVPVVPLMLVMRIPAAPRADALMMHAAGMRIMSISGALGASTSTELSQKITRLSNSLKGELDFARRNDAMLKLSYLDNLLPTEDVQVMQTMQNLASGAMEDVAAASGDFIFLGGSKATAAYLKLLGFISKPMLNGSLNYFYADRNEEEKHQEVTDETWIAEICLWASWAYQGDLVAEDVSRLTVPLGGQ</sequence>
<evidence type="ECO:0000256" key="1">
    <source>
        <dbReference type="SAM" id="Phobius"/>
    </source>
</evidence>
<gene>
    <name evidence="2" type="ORF">AK812_SmicGene9221</name>
</gene>
<dbReference type="EMBL" id="LSRX01000140">
    <property type="protein sequence ID" value="OLQ07378.1"/>
    <property type="molecule type" value="Genomic_DNA"/>
</dbReference>